<organism evidence="7 8">
    <name type="scientific">Geothermobacter ehrlichii</name>
    <dbReference type="NCBI Taxonomy" id="213224"/>
    <lineage>
        <taxon>Bacteria</taxon>
        <taxon>Pseudomonadati</taxon>
        <taxon>Thermodesulfobacteriota</taxon>
        <taxon>Desulfuromonadia</taxon>
        <taxon>Desulfuromonadales</taxon>
        <taxon>Geothermobacteraceae</taxon>
        <taxon>Geothermobacter</taxon>
    </lineage>
</organism>
<evidence type="ECO:0000256" key="3">
    <source>
        <dbReference type="ARBA" id="ARBA00022630"/>
    </source>
</evidence>
<evidence type="ECO:0000313" key="8">
    <source>
        <dbReference type="Proteomes" id="UP000324159"/>
    </source>
</evidence>
<keyword evidence="4" id="KW-0288">FMN</keyword>
<dbReference type="Gene3D" id="3.40.109.10">
    <property type="entry name" value="NADH Oxidase"/>
    <property type="match status" value="1"/>
</dbReference>
<keyword evidence="8" id="KW-1185">Reference proteome</keyword>
<dbReference type="RefSeq" id="WP_148894181.1">
    <property type="nucleotide sequence ID" value="NZ_VNIB01000001.1"/>
</dbReference>
<comment type="cofactor">
    <cofactor evidence="1">
        <name>FMN</name>
        <dbReference type="ChEBI" id="CHEBI:58210"/>
    </cofactor>
</comment>
<proteinExistence type="inferred from homology"/>
<sequence length="175" mass="19885">MLDILRRRRSIRRFAEKEIEAEKIAALKEAILRAPTSRGLNSWEFIFVDDRELLHRLAQARRHGSAFLAGAKLAVVVAADPERCDVWIEDCAIAAIVLQLAAVSLGLDSCWAQIRLREHDERTGAGDYVRRLLGLPERFQVACVIGIGYAAEQKESHARDSLPWDRIHDNRYRGE</sequence>
<dbReference type="Proteomes" id="UP000324159">
    <property type="component" value="Unassembled WGS sequence"/>
</dbReference>
<dbReference type="Pfam" id="PF00881">
    <property type="entry name" value="Nitroreductase"/>
    <property type="match status" value="1"/>
</dbReference>
<evidence type="ECO:0000259" key="6">
    <source>
        <dbReference type="Pfam" id="PF00881"/>
    </source>
</evidence>
<dbReference type="PANTHER" id="PTHR43673">
    <property type="entry name" value="NAD(P)H NITROREDUCTASE YDGI-RELATED"/>
    <property type="match status" value="1"/>
</dbReference>
<accession>A0A5D3WQW8</accession>
<evidence type="ECO:0000256" key="1">
    <source>
        <dbReference type="ARBA" id="ARBA00001917"/>
    </source>
</evidence>
<dbReference type="OrthoDB" id="9809288at2"/>
<evidence type="ECO:0000313" key="7">
    <source>
        <dbReference type="EMBL" id="TYO99988.1"/>
    </source>
</evidence>
<comment type="similarity">
    <text evidence="2">Belongs to the nitroreductase family.</text>
</comment>
<dbReference type="PANTHER" id="PTHR43673:SF2">
    <property type="entry name" value="NITROREDUCTASE"/>
    <property type="match status" value="1"/>
</dbReference>
<feature type="domain" description="Nitroreductase" evidence="6">
    <location>
        <begin position="5"/>
        <end position="60"/>
    </location>
</feature>
<keyword evidence="5" id="KW-0560">Oxidoreductase</keyword>
<comment type="caution">
    <text evidence="7">The sequence shown here is derived from an EMBL/GenBank/DDBJ whole genome shotgun (WGS) entry which is preliminary data.</text>
</comment>
<name>A0A5D3WQW8_9BACT</name>
<evidence type="ECO:0000256" key="4">
    <source>
        <dbReference type="ARBA" id="ARBA00022643"/>
    </source>
</evidence>
<dbReference type="SUPFAM" id="SSF55469">
    <property type="entry name" value="FMN-dependent nitroreductase-like"/>
    <property type="match status" value="1"/>
</dbReference>
<dbReference type="EMBL" id="VNIB01000001">
    <property type="protein sequence ID" value="TYO99988.1"/>
    <property type="molecule type" value="Genomic_DNA"/>
</dbReference>
<evidence type="ECO:0000256" key="2">
    <source>
        <dbReference type="ARBA" id="ARBA00007118"/>
    </source>
</evidence>
<dbReference type="CDD" id="cd02151">
    <property type="entry name" value="nitroreductase"/>
    <property type="match status" value="1"/>
</dbReference>
<protein>
    <submittedName>
        <fullName evidence="7">Nitroreductase</fullName>
    </submittedName>
</protein>
<reference evidence="7 8" key="1">
    <citation type="submission" date="2019-07" db="EMBL/GenBank/DDBJ databases">
        <title>Genomic Encyclopedia of Type Strains, Phase IV (KMG-IV): sequencing the most valuable type-strain genomes for metagenomic binning, comparative biology and taxonomic classification.</title>
        <authorList>
            <person name="Goeker M."/>
        </authorList>
    </citation>
    <scope>NUCLEOTIDE SEQUENCE [LARGE SCALE GENOMIC DNA]</scope>
    <source>
        <strain evidence="7 8">SS015</strain>
    </source>
</reference>
<dbReference type="GO" id="GO:0016491">
    <property type="term" value="F:oxidoreductase activity"/>
    <property type="evidence" value="ECO:0007669"/>
    <property type="project" value="UniProtKB-KW"/>
</dbReference>
<dbReference type="InterPro" id="IPR029479">
    <property type="entry name" value="Nitroreductase"/>
</dbReference>
<dbReference type="InterPro" id="IPR000415">
    <property type="entry name" value="Nitroreductase-like"/>
</dbReference>
<gene>
    <name evidence="7" type="ORF">EDC39_101149</name>
</gene>
<dbReference type="AlphaFoldDB" id="A0A5D3WQW8"/>
<evidence type="ECO:0000256" key="5">
    <source>
        <dbReference type="ARBA" id="ARBA00023002"/>
    </source>
</evidence>
<keyword evidence="3" id="KW-0285">Flavoprotein</keyword>